<evidence type="ECO:0000259" key="5">
    <source>
        <dbReference type="Pfam" id="PF07940"/>
    </source>
</evidence>
<dbReference type="GO" id="GO:0042597">
    <property type="term" value="C:periplasmic space"/>
    <property type="evidence" value="ECO:0007669"/>
    <property type="project" value="UniProtKB-SubCell"/>
</dbReference>
<dbReference type="EMBL" id="CP059066">
    <property type="protein sequence ID" value="QSQ07961.1"/>
    <property type="molecule type" value="Genomic_DNA"/>
</dbReference>
<gene>
    <name evidence="7" type="ORF">H0A61_00280</name>
</gene>
<dbReference type="Gene3D" id="1.50.10.100">
    <property type="entry name" value="Chondroitin AC/alginate lyase"/>
    <property type="match status" value="1"/>
</dbReference>
<keyword evidence="2" id="KW-0732">Signal</keyword>
<evidence type="ECO:0008006" key="9">
    <source>
        <dbReference type="Google" id="ProtNLM"/>
    </source>
</evidence>
<dbReference type="InterPro" id="IPR031680">
    <property type="entry name" value="Hepar_II_III_N"/>
</dbReference>
<proteinExistence type="predicted"/>
<keyword evidence="8" id="KW-1185">Reference proteome</keyword>
<evidence type="ECO:0000256" key="4">
    <source>
        <dbReference type="ARBA" id="ARBA00023239"/>
    </source>
</evidence>
<keyword evidence="3" id="KW-0574">Periplasm</keyword>
<protein>
    <recommendedName>
        <fullName evidence="9">Heparin-sulfate lyase N-terminal domain-containing protein</fullName>
    </recommendedName>
</protein>
<evidence type="ECO:0000256" key="2">
    <source>
        <dbReference type="ARBA" id="ARBA00022729"/>
    </source>
</evidence>
<name>A0A8A0RHK8_9FIRM</name>
<sequence>MIKIIKSLLTEYGLKWTLNRGLYSVKLKLMSKIPAVERLFEKNVSVKRIDLFDYDIGLIKRFLENLEEEKRIKIVSTADKAINGIITGFSSIELDYGNPINWHLNPLTGVKSRRDVKWYLIPDFNPEAGDIKVVWEASRLAHFFYFARAYLITGDKKYYEAFSNQLEDWLKNNLYSYGINYKCGQEATLRMINTLMTYAVFKSCGITTKKDKDNVTKLAELSYKKVLSNFFYAHKCIRNNHTFSEICGLIIGAWCCEDKAGVKRAYKLMDAEIRNQFLKDGGFTQYSFNYQRFTLQILECVYKISEKTGIYITEKERIKNSILLLYQVQDENGFVPNYGSNDGSLIFPVTSCEYGDYRPVLNTMYTLIEGKRLYSPGDYDEELLWFGSQTVFPEANLKRESSSFNDSGFYIFRHNGGFIMCCLQNFKSRPAHMDQLHIDLWHKGINVFCDSGTYSYASKMGKVLSSTVAHNTVKLPGIEQMNKIGPFLVTDWTKRGDVRYTKNSFWGAMISKNGYKHTRNIEKTEYGYMITDEVIGDRDYCEFYFHTPCEVKIDNGVFHLYNKGEIICSVNTEGNIEVKKAYRSLYYLRKDEINCVSVRYKMHDKKCIATFDIKLNV</sequence>
<organism evidence="7 8">
    <name type="scientific">Koleobacter methoxysyntrophicus</name>
    <dbReference type="NCBI Taxonomy" id="2751313"/>
    <lineage>
        <taxon>Bacteria</taxon>
        <taxon>Bacillati</taxon>
        <taxon>Bacillota</taxon>
        <taxon>Clostridia</taxon>
        <taxon>Koleobacterales</taxon>
        <taxon>Koleobacteraceae</taxon>
        <taxon>Koleobacter</taxon>
    </lineage>
</organism>
<dbReference type="PANTHER" id="PTHR39210">
    <property type="entry name" value="HEPARIN-SULFATE LYASE"/>
    <property type="match status" value="1"/>
</dbReference>
<dbReference type="PANTHER" id="PTHR39210:SF1">
    <property type="entry name" value="HEPARIN-SULFATE LYASE"/>
    <property type="match status" value="1"/>
</dbReference>
<evidence type="ECO:0000313" key="8">
    <source>
        <dbReference type="Proteomes" id="UP000662904"/>
    </source>
</evidence>
<dbReference type="SUPFAM" id="SSF48230">
    <property type="entry name" value="Chondroitin AC/alginate lyase"/>
    <property type="match status" value="1"/>
</dbReference>
<feature type="domain" description="Heparinase II/III-like C-terminal" evidence="5">
    <location>
        <begin position="398"/>
        <end position="579"/>
    </location>
</feature>
<comment type="subcellular location">
    <subcellularLocation>
        <location evidence="1">Periplasm</location>
    </subcellularLocation>
</comment>
<dbReference type="InterPro" id="IPR012480">
    <property type="entry name" value="Hepar_II_III_C"/>
</dbReference>
<dbReference type="Gene3D" id="2.70.98.70">
    <property type="match status" value="1"/>
</dbReference>
<dbReference type="RefSeq" id="WP_206708201.1">
    <property type="nucleotide sequence ID" value="NZ_CP059066.1"/>
</dbReference>
<reference evidence="7" key="1">
    <citation type="submission" date="2020-07" db="EMBL/GenBank/DDBJ databases">
        <title>Koleobacter methoxysyntrophicus gen. nov., sp. nov., a novel anaerobic bacterium isolated from deep subsurface oil field and proposal of Koleobacterales ord. nov. in the phylum Firmicutes.</title>
        <authorList>
            <person name="Sakamoto S."/>
            <person name="Tamaki H."/>
        </authorList>
    </citation>
    <scope>NUCLEOTIDE SEQUENCE</scope>
    <source>
        <strain evidence="7">NRmbB1</strain>
    </source>
</reference>
<dbReference type="Proteomes" id="UP000662904">
    <property type="component" value="Chromosome"/>
</dbReference>
<evidence type="ECO:0000256" key="1">
    <source>
        <dbReference type="ARBA" id="ARBA00004418"/>
    </source>
</evidence>
<dbReference type="AlphaFoldDB" id="A0A8A0RHK8"/>
<accession>A0A8A0RHK8</accession>
<dbReference type="InterPro" id="IPR008929">
    <property type="entry name" value="Chondroitin_lyas"/>
</dbReference>
<evidence type="ECO:0000256" key="3">
    <source>
        <dbReference type="ARBA" id="ARBA00022764"/>
    </source>
</evidence>
<dbReference type="KEGG" id="kme:H0A61_00280"/>
<evidence type="ECO:0000313" key="7">
    <source>
        <dbReference type="EMBL" id="QSQ07961.1"/>
    </source>
</evidence>
<dbReference type="GO" id="GO:0016829">
    <property type="term" value="F:lyase activity"/>
    <property type="evidence" value="ECO:0007669"/>
    <property type="project" value="UniProtKB-KW"/>
</dbReference>
<keyword evidence="4" id="KW-0456">Lyase</keyword>
<dbReference type="Pfam" id="PF07940">
    <property type="entry name" value="Hepar_II_III_C"/>
    <property type="match status" value="1"/>
</dbReference>
<dbReference type="Pfam" id="PF16889">
    <property type="entry name" value="Hepar_II_III_N"/>
    <property type="match status" value="1"/>
</dbReference>
<feature type="domain" description="Heparin-sulfate lyase N-terminal" evidence="6">
    <location>
        <begin position="78"/>
        <end position="310"/>
    </location>
</feature>
<evidence type="ECO:0000259" key="6">
    <source>
        <dbReference type="Pfam" id="PF16889"/>
    </source>
</evidence>